<gene>
    <name evidence="2" type="ORF">GCM10023322_10080</name>
</gene>
<feature type="domain" description="Transposase IS4-like" evidence="1">
    <location>
        <begin position="22"/>
        <end position="72"/>
    </location>
</feature>
<dbReference type="InterPro" id="IPR002559">
    <property type="entry name" value="Transposase_11"/>
</dbReference>
<name>A0ABP9RKL5_9ACTN</name>
<reference evidence="3" key="1">
    <citation type="journal article" date="2019" name="Int. J. Syst. Evol. Microbiol.">
        <title>The Global Catalogue of Microorganisms (GCM) 10K type strain sequencing project: providing services to taxonomists for standard genome sequencing and annotation.</title>
        <authorList>
            <consortium name="The Broad Institute Genomics Platform"/>
            <consortium name="The Broad Institute Genome Sequencing Center for Infectious Disease"/>
            <person name="Wu L."/>
            <person name="Ma J."/>
        </authorList>
    </citation>
    <scope>NUCLEOTIDE SEQUENCE [LARGE SCALE GENOMIC DNA]</scope>
    <source>
        <strain evidence="3">JCM 18304</strain>
    </source>
</reference>
<comment type="caution">
    <text evidence="2">The sequence shown here is derived from an EMBL/GenBank/DDBJ whole genome shotgun (WGS) entry which is preliminary data.</text>
</comment>
<dbReference type="SUPFAM" id="SSF53098">
    <property type="entry name" value="Ribonuclease H-like"/>
    <property type="match status" value="1"/>
</dbReference>
<sequence>MQWSPDQDEPTDYWPSDLSAETSLTELVHLAKSRWRVEHDYRELKTGLGLDHFEGRSWIGWHRHVTLAAAAQLFLTLLRLTRPKQRGKSEPLRRPPATAIPTRDVARVLPLLPPTGPNLTKHY</sequence>
<dbReference type="InterPro" id="IPR039365">
    <property type="entry name" value="IS701-like"/>
</dbReference>
<proteinExistence type="predicted"/>
<dbReference type="Pfam" id="PF01609">
    <property type="entry name" value="DDE_Tnp_1"/>
    <property type="match status" value="1"/>
</dbReference>
<evidence type="ECO:0000313" key="3">
    <source>
        <dbReference type="Proteomes" id="UP001501570"/>
    </source>
</evidence>
<dbReference type="InterPro" id="IPR012337">
    <property type="entry name" value="RNaseH-like_sf"/>
</dbReference>
<dbReference type="Proteomes" id="UP001501570">
    <property type="component" value="Unassembled WGS sequence"/>
</dbReference>
<organism evidence="2 3">
    <name type="scientific">Rugosimonospora acidiphila</name>
    <dbReference type="NCBI Taxonomy" id="556531"/>
    <lineage>
        <taxon>Bacteria</taxon>
        <taxon>Bacillati</taxon>
        <taxon>Actinomycetota</taxon>
        <taxon>Actinomycetes</taxon>
        <taxon>Micromonosporales</taxon>
        <taxon>Micromonosporaceae</taxon>
        <taxon>Rugosimonospora</taxon>
    </lineage>
</organism>
<evidence type="ECO:0000313" key="2">
    <source>
        <dbReference type="EMBL" id="GAA5179604.1"/>
    </source>
</evidence>
<dbReference type="PANTHER" id="PTHR33627:SF1">
    <property type="entry name" value="TRANSPOSASE"/>
    <property type="match status" value="1"/>
</dbReference>
<dbReference type="PANTHER" id="PTHR33627">
    <property type="entry name" value="TRANSPOSASE"/>
    <property type="match status" value="1"/>
</dbReference>
<evidence type="ECO:0000259" key="1">
    <source>
        <dbReference type="Pfam" id="PF01609"/>
    </source>
</evidence>
<accession>A0ABP9RKL5</accession>
<dbReference type="EMBL" id="BAABJQ010000002">
    <property type="protein sequence ID" value="GAA5179604.1"/>
    <property type="molecule type" value="Genomic_DNA"/>
</dbReference>
<keyword evidence="3" id="KW-1185">Reference proteome</keyword>
<protein>
    <recommendedName>
        <fullName evidence="1">Transposase IS4-like domain-containing protein</fullName>
    </recommendedName>
</protein>